<evidence type="ECO:0000313" key="3">
    <source>
        <dbReference type="EMBL" id="AGH96771.1"/>
    </source>
</evidence>
<dbReference type="InterPro" id="IPR003593">
    <property type="entry name" value="AAA+_ATPase"/>
</dbReference>
<name>M4VFE1_9BACT</name>
<dbReference type="NCBIfam" id="TIGR01420">
    <property type="entry name" value="pilT_fam"/>
    <property type="match status" value="1"/>
</dbReference>
<evidence type="ECO:0000259" key="2">
    <source>
        <dbReference type="PROSITE" id="PS00662"/>
    </source>
</evidence>
<evidence type="ECO:0000313" key="4">
    <source>
        <dbReference type="Proteomes" id="UP000012040"/>
    </source>
</evidence>
<dbReference type="Gene3D" id="3.30.450.90">
    <property type="match status" value="1"/>
</dbReference>
<dbReference type="OrthoDB" id="187333at2"/>
<sequence>MATIDDLFRLMVEQKASDLHLTSGAPPFLRLHGNMSPLNYRQLSNQDVQGLIFEILTEKQKKAFVEKWELDFAYVVEGLGRFRCNVFMQRKGLGAVFRTIPEKIKTAQELNLPPAIIDLVDADRGLILVTGPTGSGKSTTLAAMIQHINATREAHILTVEDPIEFVHPNLKSLVNQREVGSHTKTFANALKAALREDPDIILVGELRDLETISLALTAAETGHLVFGTLHTSSAAKTVDRIIDVFPQGQQGQIRTMLSESIRGIVAQSLFTRADGQGRVAAFEIMKGTKAIGNLIREGKIHQIPSIIQTSAAHGMVLYEKYVDDLVKKGLITLADAKTFLGKDAA</sequence>
<dbReference type="SMART" id="SM00382">
    <property type="entry name" value="AAA"/>
    <property type="match status" value="1"/>
</dbReference>
<dbReference type="Proteomes" id="UP000012040">
    <property type="component" value="Chromosome"/>
</dbReference>
<accession>M4VFE1</accession>
<reference evidence="3 4" key="1">
    <citation type="journal article" date="2013" name="ISME J.">
        <title>By their genes ye shall know them: genomic signatures of predatory bacteria.</title>
        <authorList>
            <person name="Pasternak Z."/>
            <person name="Pietrokovski S."/>
            <person name="Rotem O."/>
            <person name="Gophna U."/>
            <person name="Lurie-Weinberger M.N."/>
            <person name="Jurkevitch E."/>
        </authorList>
    </citation>
    <scope>NUCLEOTIDE SEQUENCE [LARGE SCALE GENOMIC DNA]</scope>
    <source>
        <strain evidence="3 4">JSS</strain>
    </source>
</reference>
<keyword evidence="4" id="KW-1185">Reference proteome</keyword>
<dbReference type="CDD" id="cd01131">
    <property type="entry name" value="PilT"/>
    <property type="match status" value="1"/>
</dbReference>
<dbReference type="Pfam" id="PF00437">
    <property type="entry name" value="T2SSE"/>
    <property type="match status" value="1"/>
</dbReference>
<dbReference type="AlphaFoldDB" id="M4VFE1"/>
<dbReference type="InterPro" id="IPR006321">
    <property type="entry name" value="PilT/PilU"/>
</dbReference>
<proteinExistence type="inferred from homology"/>
<dbReference type="Gene3D" id="3.40.50.300">
    <property type="entry name" value="P-loop containing nucleotide triphosphate hydrolases"/>
    <property type="match status" value="1"/>
</dbReference>
<dbReference type="SUPFAM" id="SSF52540">
    <property type="entry name" value="P-loop containing nucleoside triphosphate hydrolases"/>
    <property type="match status" value="1"/>
</dbReference>
<dbReference type="PATRIC" id="fig|1184267.3.peg.2582"/>
<organism evidence="3 4">
    <name type="scientific">Pseudobdellovibrio exovorus JSS</name>
    <dbReference type="NCBI Taxonomy" id="1184267"/>
    <lineage>
        <taxon>Bacteria</taxon>
        <taxon>Pseudomonadati</taxon>
        <taxon>Bdellovibrionota</taxon>
        <taxon>Bdellovibrionia</taxon>
        <taxon>Bdellovibrionales</taxon>
        <taxon>Pseudobdellovibrionaceae</taxon>
        <taxon>Pseudobdellovibrio</taxon>
    </lineage>
</organism>
<dbReference type="KEGG" id="bex:A11Q_2555"/>
<gene>
    <name evidence="3" type="ORF">A11Q_2555</name>
</gene>
<dbReference type="PANTHER" id="PTHR30486:SF6">
    <property type="entry name" value="TYPE IV PILUS RETRACTATION ATPASE PILT"/>
    <property type="match status" value="1"/>
</dbReference>
<dbReference type="RefSeq" id="WP_015471261.1">
    <property type="nucleotide sequence ID" value="NC_020813.1"/>
</dbReference>
<dbReference type="eggNOG" id="COG2805">
    <property type="taxonomic scope" value="Bacteria"/>
</dbReference>
<dbReference type="GO" id="GO:0016887">
    <property type="term" value="F:ATP hydrolysis activity"/>
    <property type="evidence" value="ECO:0007669"/>
    <property type="project" value="InterPro"/>
</dbReference>
<dbReference type="PROSITE" id="PS00662">
    <property type="entry name" value="T2SP_E"/>
    <property type="match status" value="1"/>
</dbReference>
<feature type="domain" description="Bacterial type II secretion system protein E" evidence="2">
    <location>
        <begin position="194"/>
        <end position="208"/>
    </location>
</feature>
<dbReference type="GO" id="GO:0005524">
    <property type="term" value="F:ATP binding"/>
    <property type="evidence" value="ECO:0007669"/>
    <property type="project" value="InterPro"/>
</dbReference>
<dbReference type="InterPro" id="IPR050921">
    <property type="entry name" value="T4SS_GSP_E_ATPase"/>
</dbReference>
<dbReference type="EMBL" id="CP003537">
    <property type="protein sequence ID" value="AGH96771.1"/>
    <property type="molecule type" value="Genomic_DNA"/>
</dbReference>
<dbReference type="InterPro" id="IPR027417">
    <property type="entry name" value="P-loop_NTPase"/>
</dbReference>
<dbReference type="HOGENOM" id="CLU_013446_4_0_7"/>
<protein>
    <submittedName>
        <fullName evidence="3">Twitching motility protein</fullName>
    </submittedName>
</protein>
<dbReference type="PANTHER" id="PTHR30486">
    <property type="entry name" value="TWITCHING MOTILITY PROTEIN PILT"/>
    <property type="match status" value="1"/>
</dbReference>
<comment type="similarity">
    <text evidence="1">Belongs to the GSP E family.</text>
</comment>
<dbReference type="InterPro" id="IPR001482">
    <property type="entry name" value="T2SS/T4SS_dom"/>
</dbReference>
<dbReference type="STRING" id="1184267.A11Q_2555"/>
<evidence type="ECO:0000256" key="1">
    <source>
        <dbReference type="ARBA" id="ARBA00006611"/>
    </source>
</evidence>